<feature type="transmembrane region" description="Helical" evidence="6">
    <location>
        <begin position="282"/>
        <end position="301"/>
    </location>
</feature>
<dbReference type="Gene3D" id="1.10.287.110">
    <property type="entry name" value="DnaJ domain"/>
    <property type="match status" value="1"/>
</dbReference>
<dbReference type="STRING" id="2316362.A0A4Q2DXB5"/>
<gene>
    <name evidence="8" type="ORF">EST38_g1972</name>
</gene>
<accession>A0A4Q2DXB5</accession>
<dbReference type="Pfam" id="PF09320">
    <property type="entry name" value="DUF1977"/>
    <property type="match status" value="1"/>
</dbReference>
<dbReference type="InterPro" id="IPR051100">
    <property type="entry name" value="DnaJ_subfamily_B/C"/>
</dbReference>
<dbReference type="InterPro" id="IPR001623">
    <property type="entry name" value="DnaJ_domain"/>
</dbReference>
<reference evidence="8 9" key="1">
    <citation type="submission" date="2019-01" db="EMBL/GenBank/DDBJ databases">
        <title>Draft genome sequence of Psathyrella aberdarensis IHI B618.</title>
        <authorList>
            <person name="Buettner E."/>
            <person name="Kellner H."/>
        </authorList>
    </citation>
    <scope>NUCLEOTIDE SEQUENCE [LARGE SCALE GENOMIC DNA]</scope>
    <source>
        <strain evidence="8 9">IHI B618</strain>
    </source>
</reference>
<keyword evidence="4 6" id="KW-0472">Membrane</keyword>
<dbReference type="GO" id="GO:0005789">
    <property type="term" value="C:endoplasmic reticulum membrane"/>
    <property type="evidence" value="ECO:0007669"/>
    <property type="project" value="TreeGrafter"/>
</dbReference>
<feature type="domain" description="DUF1977" evidence="7">
    <location>
        <begin position="305"/>
        <end position="444"/>
    </location>
</feature>
<evidence type="ECO:0000259" key="7">
    <source>
        <dbReference type="Pfam" id="PF09320"/>
    </source>
</evidence>
<evidence type="ECO:0000313" key="9">
    <source>
        <dbReference type="Proteomes" id="UP000290288"/>
    </source>
</evidence>
<dbReference type="InterPro" id="IPR015399">
    <property type="entry name" value="DUF1977_DnaJ-like"/>
</dbReference>
<dbReference type="EMBL" id="SDEE01000030">
    <property type="protein sequence ID" value="RXW23904.1"/>
    <property type="molecule type" value="Genomic_DNA"/>
</dbReference>
<evidence type="ECO:0000256" key="2">
    <source>
        <dbReference type="ARBA" id="ARBA00022692"/>
    </source>
</evidence>
<dbReference type="InterPro" id="IPR036869">
    <property type="entry name" value="J_dom_sf"/>
</dbReference>
<dbReference type="SUPFAM" id="SSF46565">
    <property type="entry name" value="Chaperone J-domain"/>
    <property type="match status" value="2"/>
</dbReference>
<dbReference type="GO" id="GO:0030544">
    <property type="term" value="F:Hsp70 protein binding"/>
    <property type="evidence" value="ECO:0007669"/>
    <property type="project" value="TreeGrafter"/>
</dbReference>
<keyword evidence="3 6" id="KW-1133">Transmembrane helix</keyword>
<evidence type="ECO:0000313" key="8">
    <source>
        <dbReference type="EMBL" id="RXW23904.1"/>
    </source>
</evidence>
<feature type="region of interest" description="Disordered" evidence="5">
    <location>
        <begin position="52"/>
        <end position="104"/>
    </location>
</feature>
<comment type="subcellular location">
    <subcellularLocation>
        <location evidence="1">Membrane</location>
        <topology evidence="1">Single-pass membrane protein</topology>
    </subcellularLocation>
</comment>
<organism evidence="8 9">
    <name type="scientific">Candolleomyces aberdarensis</name>
    <dbReference type="NCBI Taxonomy" id="2316362"/>
    <lineage>
        <taxon>Eukaryota</taxon>
        <taxon>Fungi</taxon>
        <taxon>Dikarya</taxon>
        <taxon>Basidiomycota</taxon>
        <taxon>Agaricomycotina</taxon>
        <taxon>Agaricomycetes</taxon>
        <taxon>Agaricomycetidae</taxon>
        <taxon>Agaricales</taxon>
        <taxon>Agaricineae</taxon>
        <taxon>Psathyrellaceae</taxon>
        <taxon>Candolleomyces</taxon>
    </lineage>
</organism>
<feature type="compositionally biased region" description="Low complexity" evidence="5">
    <location>
        <begin position="55"/>
        <end position="68"/>
    </location>
</feature>
<dbReference type="CDD" id="cd06257">
    <property type="entry name" value="DnaJ"/>
    <property type="match status" value="1"/>
</dbReference>
<evidence type="ECO:0000256" key="1">
    <source>
        <dbReference type="ARBA" id="ARBA00004167"/>
    </source>
</evidence>
<dbReference type="Proteomes" id="UP000290288">
    <property type="component" value="Unassembled WGS sequence"/>
</dbReference>
<evidence type="ECO:0000256" key="3">
    <source>
        <dbReference type="ARBA" id="ARBA00022989"/>
    </source>
</evidence>
<dbReference type="PANTHER" id="PTHR43908">
    <property type="entry name" value="AT29763P-RELATED"/>
    <property type="match status" value="1"/>
</dbReference>
<sequence length="452" mass="49155">MESNKDEALRCLSIARKHFDAGNLPSARKFCLKSKALFDTPQAGKLLEAIESAEGEGSSSSQGASSTQTEEHPSAAGMKHRHPQPSEKTGGNGTAGGMGGDKRDYTKEQHDVVKRVRACKVTEYYEILSVQKDCEEGEIKKAYRKRYTLIRMALLAQMKLSSWYQKLFKFFLKRAVFDSSGGDPDSRFGGRSSSSEFATHPFAGGGFDGEVSPEELFNMFFGGGAGFGPGFSAGGFGGGPTVFSASFGPGGFRQTRTFTTRRGQAAAGDATQQDTRSMFIQLMPLLLLFAFSLLSALPSLFTAPSVPDPRYTFGGTTRFTGRIETGGLGIPYFINPSEFSSHPLIGPELAKDGLKVGKDGIEKRDGTTTQVKLNGKGKIRGPALAKFEDGVDKVYTHDLYVQCQRGVDRKERLREAEVGMFGIGTDWDKVKKIETEPIPSCEELKRLGVMRS</sequence>
<dbReference type="PANTHER" id="PTHR43908:SF3">
    <property type="entry name" value="AT29763P-RELATED"/>
    <property type="match status" value="1"/>
</dbReference>
<dbReference type="AlphaFoldDB" id="A0A4Q2DXB5"/>
<feature type="compositionally biased region" description="Gly residues" evidence="5">
    <location>
        <begin position="90"/>
        <end position="99"/>
    </location>
</feature>
<proteinExistence type="predicted"/>
<protein>
    <recommendedName>
        <fullName evidence="7">DUF1977 domain-containing protein</fullName>
    </recommendedName>
</protein>
<evidence type="ECO:0000256" key="6">
    <source>
        <dbReference type="SAM" id="Phobius"/>
    </source>
</evidence>
<keyword evidence="2 6" id="KW-0812">Transmembrane</keyword>
<dbReference type="OrthoDB" id="1507364at2759"/>
<keyword evidence="9" id="KW-1185">Reference proteome</keyword>
<dbReference type="GO" id="GO:0071218">
    <property type="term" value="P:cellular response to misfolded protein"/>
    <property type="evidence" value="ECO:0007669"/>
    <property type="project" value="TreeGrafter"/>
</dbReference>
<comment type="caution">
    <text evidence="8">The sequence shown here is derived from an EMBL/GenBank/DDBJ whole genome shotgun (WGS) entry which is preliminary data.</text>
</comment>
<evidence type="ECO:0000256" key="5">
    <source>
        <dbReference type="SAM" id="MobiDB-lite"/>
    </source>
</evidence>
<name>A0A4Q2DXB5_9AGAR</name>
<evidence type="ECO:0000256" key="4">
    <source>
        <dbReference type="ARBA" id="ARBA00023136"/>
    </source>
</evidence>